<comment type="caution">
    <text evidence="1">The sequence shown here is derived from an EMBL/GenBank/DDBJ whole genome shotgun (WGS) entry which is preliminary data.</text>
</comment>
<dbReference type="Proteomes" id="UP000664859">
    <property type="component" value="Unassembled WGS sequence"/>
</dbReference>
<feature type="non-terminal residue" evidence="1">
    <location>
        <position position="173"/>
    </location>
</feature>
<reference evidence="1" key="1">
    <citation type="submission" date="2021-02" db="EMBL/GenBank/DDBJ databases">
        <title>First Annotated Genome of the Yellow-green Alga Tribonema minus.</title>
        <authorList>
            <person name="Mahan K.M."/>
        </authorList>
    </citation>
    <scope>NUCLEOTIDE SEQUENCE</scope>
    <source>
        <strain evidence="1">UTEX B ZZ1240</strain>
    </source>
</reference>
<protein>
    <submittedName>
        <fullName evidence="1">Uncharacterized protein</fullName>
    </submittedName>
</protein>
<evidence type="ECO:0000313" key="1">
    <source>
        <dbReference type="EMBL" id="KAG5176398.1"/>
    </source>
</evidence>
<gene>
    <name evidence="1" type="ORF">JKP88DRAFT_171204</name>
</gene>
<organism evidence="1 2">
    <name type="scientific">Tribonema minus</name>
    <dbReference type="NCBI Taxonomy" id="303371"/>
    <lineage>
        <taxon>Eukaryota</taxon>
        <taxon>Sar</taxon>
        <taxon>Stramenopiles</taxon>
        <taxon>Ochrophyta</taxon>
        <taxon>PX clade</taxon>
        <taxon>Xanthophyceae</taxon>
        <taxon>Tribonematales</taxon>
        <taxon>Tribonemataceae</taxon>
        <taxon>Tribonema</taxon>
    </lineage>
</organism>
<dbReference type="EMBL" id="JAFCMP010000537">
    <property type="protein sequence ID" value="KAG5176398.1"/>
    <property type="molecule type" value="Genomic_DNA"/>
</dbReference>
<proteinExistence type="predicted"/>
<accession>A0A835YKZ5</accession>
<keyword evidence="2" id="KW-1185">Reference proteome</keyword>
<evidence type="ECO:0000313" key="2">
    <source>
        <dbReference type="Proteomes" id="UP000664859"/>
    </source>
</evidence>
<dbReference type="AlphaFoldDB" id="A0A835YKZ5"/>
<name>A0A835YKZ5_9STRA</name>
<dbReference type="OrthoDB" id="103748at2759"/>
<sequence length="173" mass="19533">MDVIPPQLPPRTLRESVNEAVLRDLLERGQDVLRAIAAKSPNPKHQNRDLVGILKKYRARKQHQDRSRSVKYSFAAERSERRLSVDGIVTMQGIDRPVRHSMGYGEYGDLVDQINAHPTICSQALHKLGRECPFLDLYVAERETWLQAITAECGIDRDGAKGVMLRAMYGGNP</sequence>